<dbReference type="AlphaFoldDB" id="A0AAW2VCV4"/>
<sequence>MSGSYSLLGFAVDQVSRDLGNLTPGESLGDDPSEATSKRSGSPLPSYIVGRRWSLRQAARRLLDEPSEEEGDEEEGSSPGEMDPLLREKRALFGNHECRPVGSSWVACSIRQSDIHQMVEEFLIPPRVCCLITSELMAGLRFPILSFFCEVSRELQVPLNQLVLNSIRILVDFSVVLRYNNLIPTFGLFSQCFKLKRTEPGVFHFAPRRGVSFLPTPSPPKQWKGDFFFILPPRPWIFPHRWIYESPPAVQVSLADRFFNFCGLLDKLNEWPYDCSELTEETLLSHFCLSPCIVPLQEPLDDIMFSKHLKDEHRDATTPPTTRSSKGTPSSSDPRGKRAASAMLGSFSKKPRPSSSGLPPSRSARHISTAPPPPLPPTNQCARSSRSPSSPARGGVYNHSMLSLEKDGVPGRVMEVLKGAPSSEDKRLMSSLSSEDLDRMLSLVLVKATMLRGEILSRPPGEPSHAQGEAYKKKLEDRVECLLGEVAELKE</sequence>
<feature type="compositionally biased region" description="Low complexity" evidence="1">
    <location>
        <begin position="353"/>
        <end position="362"/>
    </location>
</feature>
<protein>
    <submittedName>
        <fullName evidence="2">Uncharacterized protein</fullName>
    </submittedName>
</protein>
<feature type="region of interest" description="Disordered" evidence="1">
    <location>
        <begin position="63"/>
        <end position="84"/>
    </location>
</feature>
<organism evidence="2">
    <name type="scientific">Sesamum latifolium</name>
    <dbReference type="NCBI Taxonomy" id="2727402"/>
    <lineage>
        <taxon>Eukaryota</taxon>
        <taxon>Viridiplantae</taxon>
        <taxon>Streptophyta</taxon>
        <taxon>Embryophyta</taxon>
        <taxon>Tracheophyta</taxon>
        <taxon>Spermatophyta</taxon>
        <taxon>Magnoliopsida</taxon>
        <taxon>eudicotyledons</taxon>
        <taxon>Gunneridae</taxon>
        <taxon>Pentapetalae</taxon>
        <taxon>asterids</taxon>
        <taxon>lamiids</taxon>
        <taxon>Lamiales</taxon>
        <taxon>Pedaliaceae</taxon>
        <taxon>Sesamum</taxon>
    </lineage>
</organism>
<feature type="compositionally biased region" description="Low complexity" evidence="1">
    <location>
        <begin position="382"/>
        <end position="393"/>
    </location>
</feature>
<reference evidence="2" key="2">
    <citation type="journal article" date="2024" name="Plant">
        <title>Genomic evolution and insights into agronomic trait innovations of Sesamum species.</title>
        <authorList>
            <person name="Miao H."/>
            <person name="Wang L."/>
            <person name="Qu L."/>
            <person name="Liu H."/>
            <person name="Sun Y."/>
            <person name="Le M."/>
            <person name="Wang Q."/>
            <person name="Wei S."/>
            <person name="Zheng Y."/>
            <person name="Lin W."/>
            <person name="Duan Y."/>
            <person name="Cao H."/>
            <person name="Xiong S."/>
            <person name="Wang X."/>
            <person name="Wei L."/>
            <person name="Li C."/>
            <person name="Ma Q."/>
            <person name="Ju M."/>
            <person name="Zhao R."/>
            <person name="Li G."/>
            <person name="Mu C."/>
            <person name="Tian Q."/>
            <person name="Mei H."/>
            <person name="Zhang T."/>
            <person name="Gao T."/>
            <person name="Zhang H."/>
        </authorList>
    </citation>
    <scope>NUCLEOTIDE SEQUENCE</scope>
    <source>
        <strain evidence="2">KEN1</strain>
    </source>
</reference>
<reference evidence="2" key="1">
    <citation type="submission" date="2020-06" db="EMBL/GenBank/DDBJ databases">
        <authorList>
            <person name="Li T."/>
            <person name="Hu X."/>
            <person name="Zhang T."/>
            <person name="Song X."/>
            <person name="Zhang H."/>
            <person name="Dai N."/>
            <person name="Sheng W."/>
            <person name="Hou X."/>
            <person name="Wei L."/>
        </authorList>
    </citation>
    <scope>NUCLEOTIDE SEQUENCE</scope>
    <source>
        <strain evidence="2">KEN1</strain>
        <tissue evidence="2">Leaf</tissue>
    </source>
</reference>
<dbReference type="EMBL" id="JACGWN010000010">
    <property type="protein sequence ID" value="KAL0427465.1"/>
    <property type="molecule type" value="Genomic_DNA"/>
</dbReference>
<comment type="caution">
    <text evidence="2">The sequence shown here is derived from an EMBL/GenBank/DDBJ whole genome shotgun (WGS) entry which is preliminary data.</text>
</comment>
<gene>
    <name evidence="2" type="ORF">Slati_2921300</name>
</gene>
<name>A0AAW2VCV4_9LAMI</name>
<feature type="region of interest" description="Disordered" evidence="1">
    <location>
        <begin position="311"/>
        <end position="397"/>
    </location>
</feature>
<evidence type="ECO:0000256" key="1">
    <source>
        <dbReference type="SAM" id="MobiDB-lite"/>
    </source>
</evidence>
<feature type="region of interest" description="Disordered" evidence="1">
    <location>
        <begin position="19"/>
        <end position="46"/>
    </location>
</feature>
<proteinExistence type="predicted"/>
<accession>A0AAW2VCV4</accession>
<feature type="compositionally biased region" description="Polar residues" evidence="1">
    <location>
        <begin position="318"/>
        <end position="333"/>
    </location>
</feature>
<evidence type="ECO:0000313" key="2">
    <source>
        <dbReference type="EMBL" id="KAL0427465.1"/>
    </source>
</evidence>
<feature type="compositionally biased region" description="Acidic residues" evidence="1">
    <location>
        <begin position="65"/>
        <end position="76"/>
    </location>
</feature>